<dbReference type="GO" id="GO:0032259">
    <property type="term" value="P:methylation"/>
    <property type="evidence" value="ECO:0007669"/>
    <property type="project" value="UniProtKB-KW"/>
</dbReference>
<dbReference type="InterPro" id="IPR029026">
    <property type="entry name" value="tRNA_m1G_MTases_N"/>
</dbReference>
<protein>
    <recommendedName>
        <fullName evidence="7">tRNA (guanosine(18)-2'-O)-methyltransferase</fullName>
        <ecNumber evidence="7">2.1.1.34</ecNumber>
    </recommendedName>
    <alternativeName>
        <fullName evidence="7">tRNA [Gm18] methyltransferase</fullName>
    </alternativeName>
</protein>
<evidence type="ECO:0000256" key="5">
    <source>
        <dbReference type="ARBA" id="ARBA00022694"/>
    </source>
</evidence>
<evidence type="ECO:0000256" key="2">
    <source>
        <dbReference type="ARBA" id="ARBA00022603"/>
    </source>
</evidence>
<evidence type="ECO:0000313" key="9">
    <source>
        <dbReference type="EMBL" id="MBG3876803.1"/>
    </source>
</evidence>
<comment type="function">
    <text evidence="7">Catalyzes the 2'-O methylation of guanosine at position 18 in tRNA.</text>
</comment>
<dbReference type="EMBL" id="VRYY01000167">
    <property type="protein sequence ID" value="MBG3876803.1"/>
    <property type="molecule type" value="Genomic_DNA"/>
</dbReference>
<dbReference type="PANTHER" id="PTHR43453">
    <property type="entry name" value="RRNA METHYLASE-LIKE"/>
    <property type="match status" value="1"/>
</dbReference>
<dbReference type="GO" id="GO:0008168">
    <property type="term" value="F:methyltransferase activity"/>
    <property type="evidence" value="ECO:0007669"/>
    <property type="project" value="UniProtKB-KW"/>
</dbReference>
<evidence type="ECO:0000259" key="8">
    <source>
        <dbReference type="Pfam" id="PF00588"/>
    </source>
</evidence>
<evidence type="ECO:0000313" key="10">
    <source>
        <dbReference type="Proteomes" id="UP001194469"/>
    </source>
</evidence>
<feature type="binding site" evidence="7">
    <location>
        <position position="144"/>
    </location>
    <ligand>
        <name>S-adenosyl-L-methionine</name>
        <dbReference type="ChEBI" id="CHEBI:59789"/>
    </ligand>
</feature>
<evidence type="ECO:0000256" key="3">
    <source>
        <dbReference type="ARBA" id="ARBA00022679"/>
    </source>
</evidence>
<dbReference type="Gene3D" id="3.40.1280.10">
    <property type="match status" value="1"/>
</dbReference>
<dbReference type="InterPro" id="IPR033671">
    <property type="entry name" value="TrmH"/>
</dbReference>
<keyword evidence="5 7" id="KW-0819">tRNA processing</keyword>
<dbReference type="InterPro" id="IPR001537">
    <property type="entry name" value="SpoU_MeTrfase"/>
</dbReference>
<feature type="domain" description="tRNA/rRNA methyltransferase SpoU type" evidence="8">
    <location>
        <begin position="24"/>
        <end position="163"/>
    </location>
</feature>
<keyword evidence="6 7" id="KW-0694">RNA-binding</keyword>
<accession>A0ABS0J2Z0</accession>
<dbReference type="SUPFAM" id="SSF75217">
    <property type="entry name" value="alpha/beta knot"/>
    <property type="match status" value="1"/>
</dbReference>
<evidence type="ECO:0000256" key="4">
    <source>
        <dbReference type="ARBA" id="ARBA00022691"/>
    </source>
</evidence>
<name>A0ABS0J2Z0_9BACT</name>
<dbReference type="HAMAP" id="MF_02060">
    <property type="entry name" value="tRNA_methyltr_TrmH"/>
    <property type="match status" value="1"/>
</dbReference>
<dbReference type="Pfam" id="PF00588">
    <property type="entry name" value="SpoU_methylase"/>
    <property type="match status" value="1"/>
</dbReference>
<dbReference type="CDD" id="cd18092">
    <property type="entry name" value="SpoU-like_TrmH"/>
    <property type="match status" value="1"/>
</dbReference>
<keyword evidence="10" id="KW-1185">Reference proteome</keyword>
<feature type="binding site" evidence="7">
    <location>
        <position position="101"/>
    </location>
    <ligand>
        <name>S-adenosyl-L-methionine</name>
        <dbReference type="ChEBI" id="CHEBI:59789"/>
    </ligand>
</feature>
<keyword evidence="3 7" id="KW-0808">Transferase</keyword>
<dbReference type="PANTHER" id="PTHR43453:SF1">
    <property type="entry name" value="TRNA_RRNA METHYLTRANSFERASE SPOU TYPE DOMAIN-CONTAINING PROTEIN"/>
    <property type="match status" value="1"/>
</dbReference>
<comment type="caution">
    <text evidence="9">The sequence shown here is derived from an EMBL/GenBank/DDBJ whole genome shotgun (WGS) entry which is preliminary data.</text>
</comment>
<gene>
    <name evidence="7" type="primary">trmH</name>
    <name evidence="9" type="ORF">FVW20_07145</name>
</gene>
<dbReference type="EC" id="2.1.1.34" evidence="7"/>
<dbReference type="RefSeq" id="WP_196608887.1">
    <property type="nucleotide sequence ID" value="NZ_VRYY01000167.1"/>
</dbReference>
<comment type="caution">
    <text evidence="7">Lacks conserved residue(s) required for the propagation of feature annotation.</text>
</comment>
<keyword evidence="4 7" id="KW-0949">S-adenosyl-L-methionine</keyword>
<sequence length="196" mass="21805">MAPQITPRRMERIRRVLGWRQKDLTLVLANIHDPHNVSAIYRSCDAFGVAQVHLYYTDTAFPVLGRKSSASARKWVDTVRHSDAPSLMRTLKESGHRVLATSCTPAAKPLGDYDMTQPTAIIMGNEHSGVAPELVELVDGEVYIPMYGMIQSFNVSVAAAVLLAEASRQRVLAGMYDRPSWPEEELEARIAAWAEK</sequence>
<dbReference type="Proteomes" id="UP001194469">
    <property type="component" value="Unassembled WGS sequence"/>
</dbReference>
<evidence type="ECO:0000256" key="1">
    <source>
        <dbReference type="ARBA" id="ARBA00022555"/>
    </source>
</evidence>
<evidence type="ECO:0000256" key="6">
    <source>
        <dbReference type="ARBA" id="ARBA00022884"/>
    </source>
</evidence>
<comment type="catalytic activity">
    <reaction evidence="7">
        <text>guanosine(18) in tRNA + S-adenosyl-L-methionine = 2'-O-methylguanosine(18) in tRNA + S-adenosyl-L-homocysteine + H(+)</text>
        <dbReference type="Rhea" id="RHEA:20077"/>
        <dbReference type="Rhea" id="RHEA-COMP:10190"/>
        <dbReference type="Rhea" id="RHEA-COMP:10192"/>
        <dbReference type="ChEBI" id="CHEBI:15378"/>
        <dbReference type="ChEBI" id="CHEBI:57856"/>
        <dbReference type="ChEBI" id="CHEBI:59789"/>
        <dbReference type="ChEBI" id="CHEBI:74269"/>
        <dbReference type="ChEBI" id="CHEBI:74445"/>
        <dbReference type="EC" id="2.1.1.34"/>
    </reaction>
</comment>
<proteinExistence type="inferred from homology"/>
<keyword evidence="2 7" id="KW-0489">Methyltransferase</keyword>
<keyword evidence="1 7" id="KW-0820">tRNA-binding</keyword>
<organism evidence="9 10">
    <name type="scientific">Nitratidesulfovibrio oxamicus</name>
    <dbReference type="NCBI Taxonomy" id="32016"/>
    <lineage>
        <taxon>Bacteria</taxon>
        <taxon>Pseudomonadati</taxon>
        <taxon>Thermodesulfobacteriota</taxon>
        <taxon>Desulfovibrionia</taxon>
        <taxon>Desulfovibrionales</taxon>
        <taxon>Desulfovibrionaceae</taxon>
        <taxon>Nitratidesulfovibrio</taxon>
    </lineage>
</organism>
<reference evidence="9 10" key="1">
    <citation type="submission" date="2019-08" db="EMBL/GenBank/DDBJ databases">
        <authorList>
            <person name="Luo N."/>
        </authorList>
    </citation>
    <scope>NUCLEOTIDE SEQUENCE [LARGE SCALE GENOMIC DNA]</scope>
    <source>
        <strain evidence="9 10">NCIMB 9442</strain>
    </source>
</reference>
<evidence type="ECO:0000256" key="7">
    <source>
        <dbReference type="HAMAP-Rule" id="MF_02060"/>
    </source>
</evidence>
<dbReference type="InterPro" id="IPR029028">
    <property type="entry name" value="Alpha/beta_knot_MTases"/>
</dbReference>
<comment type="similarity">
    <text evidence="7">Belongs to the class IV-like SAM-binding methyltransferase superfamily. RNA methyltransferase TrmH family.</text>
</comment>